<feature type="binding site" evidence="5">
    <location>
        <position position="59"/>
    </location>
    <ligand>
        <name>substrate</name>
    </ligand>
</feature>
<keyword evidence="1 6" id="KW-0479">Metal-binding</keyword>
<keyword evidence="3" id="KW-0560">Oxidoreductase</keyword>
<feature type="binding site" evidence="6">
    <location>
        <position position="173"/>
    </location>
    <ligand>
        <name>Fe cation</name>
        <dbReference type="ChEBI" id="CHEBI:24875"/>
        <note>catalytic</note>
    </ligand>
</feature>
<dbReference type="GO" id="GO:0035515">
    <property type="term" value="F:oxidative RNA demethylase activity"/>
    <property type="evidence" value="ECO:0007669"/>
    <property type="project" value="TreeGrafter"/>
</dbReference>
<gene>
    <name evidence="8" type="ORF">NS226_16600</name>
</gene>
<dbReference type="STRING" id="401562.NS365_20980"/>
<dbReference type="InterPro" id="IPR004574">
    <property type="entry name" value="Alkb"/>
</dbReference>
<reference evidence="8 9" key="1">
    <citation type="journal article" date="2016" name="Front. Microbiol.">
        <title>Genomic Resource of Rice Seed Associated Bacteria.</title>
        <authorList>
            <person name="Midha S."/>
            <person name="Bansal K."/>
            <person name="Sharma S."/>
            <person name="Kumar N."/>
            <person name="Patil P.P."/>
            <person name="Chaudhry V."/>
            <person name="Patil P.B."/>
        </authorList>
    </citation>
    <scope>NUCLEOTIDE SEQUENCE [LARGE SCALE GENOMIC DNA]</scope>
    <source>
        <strain evidence="8 9">NS226</strain>
    </source>
</reference>
<accession>A0A175R4Z6</accession>
<dbReference type="InterPro" id="IPR005123">
    <property type="entry name" value="Oxoglu/Fe-dep_dioxygenase_dom"/>
</dbReference>
<evidence type="ECO:0000256" key="1">
    <source>
        <dbReference type="ARBA" id="ARBA00022723"/>
    </source>
</evidence>
<protein>
    <submittedName>
        <fullName evidence="8">Dioxygenase</fullName>
    </submittedName>
</protein>
<dbReference type="EMBL" id="LDPZ01000038">
    <property type="protein sequence ID" value="KTQ89621.1"/>
    <property type="molecule type" value="Genomic_DNA"/>
</dbReference>
<sequence>MELQPGVRFWPGFFGRAAQEELVETIRAVVAEAPLYRPAMPRTGKPFSVRMTNCGSLGWVSDRAGYRYQRDHPETGALWPAIPPVLLQLWDEVSASLAPPEACLVNFYDGSAKLGLHQDKDEADLAAPVVSVSLGDEALFRLGGLERSDPTRSFRLKSGDVLVLGGASRLAFHGVDRVYPGTSTLLPRGGRINLTLRRVQPA</sequence>
<proteinExistence type="predicted"/>
<dbReference type="GO" id="GO:0035516">
    <property type="term" value="F:broad specificity oxidative DNA demethylase activity"/>
    <property type="evidence" value="ECO:0007669"/>
    <property type="project" value="TreeGrafter"/>
</dbReference>
<dbReference type="GO" id="GO:0035513">
    <property type="term" value="P:oxidative RNA demethylation"/>
    <property type="evidence" value="ECO:0007669"/>
    <property type="project" value="TreeGrafter"/>
</dbReference>
<dbReference type="GO" id="GO:0005737">
    <property type="term" value="C:cytoplasm"/>
    <property type="evidence" value="ECO:0007669"/>
    <property type="project" value="TreeGrafter"/>
</dbReference>
<evidence type="ECO:0000259" key="7">
    <source>
        <dbReference type="PROSITE" id="PS51471"/>
    </source>
</evidence>
<evidence type="ECO:0000313" key="9">
    <source>
        <dbReference type="Proteomes" id="UP000078272"/>
    </source>
</evidence>
<comment type="caution">
    <text evidence="8">The sequence shown here is derived from an EMBL/GenBank/DDBJ whole genome shotgun (WGS) entry which is preliminary data.</text>
</comment>
<feature type="binding site" evidence="5">
    <location>
        <position position="147"/>
    </location>
    <ligand>
        <name>substrate</name>
    </ligand>
</feature>
<evidence type="ECO:0000256" key="5">
    <source>
        <dbReference type="PIRSR" id="PIRSR604574-1"/>
    </source>
</evidence>
<comment type="cofactor">
    <cofactor evidence="6">
        <name>Fe(2+)</name>
        <dbReference type="ChEBI" id="CHEBI:29033"/>
    </cofactor>
    <text evidence="6">Binds 1 Fe(2+) ion per subunit.</text>
</comment>
<dbReference type="eggNOG" id="COG3145">
    <property type="taxonomic scope" value="Bacteria"/>
</dbReference>
<dbReference type="PATRIC" id="fig|401562.3.peg.3049"/>
<feature type="binding site" evidence="6">
    <location>
        <position position="119"/>
    </location>
    <ligand>
        <name>Fe cation</name>
        <dbReference type="ChEBI" id="CHEBI:24875"/>
        <note>catalytic</note>
    </ligand>
</feature>
<dbReference type="InterPro" id="IPR037151">
    <property type="entry name" value="AlkB-like_sf"/>
</dbReference>
<evidence type="ECO:0000256" key="4">
    <source>
        <dbReference type="ARBA" id="ARBA00023004"/>
    </source>
</evidence>
<keyword evidence="4 6" id="KW-0408">Iron</keyword>
<feature type="binding site" evidence="5">
    <location>
        <begin position="191"/>
        <end position="197"/>
    </location>
    <ligand>
        <name>2-oxoglutarate</name>
        <dbReference type="ChEBI" id="CHEBI:16810"/>
    </ligand>
</feature>
<dbReference type="Pfam" id="PF13532">
    <property type="entry name" value="2OG-FeII_Oxy_2"/>
    <property type="match status" value="1"/>
</dbReference>
<feature type="binding site" evidence="6">
    <location>
        <position position="117"/>
    </location>
    <ligand>
        <name>Fe cation</name>
        <dbReference type="ChEBI" id="CHEBI:24875"/>
        <note>catalytic</note>
    </ligand>
</feature>
<evidence type="ECO:0000256" key="6">
    <source>
        <dbReference type="PIRSR" id="PIRSR604574-2"/>
    </source>
</evidence>
<evidence type="ECO:0000256" key="3">
    <source>
        <dbReference type="ARBA" id="ARBA00023002"/>
    </source>
</evidence>
<dbReference type="RefSeq" id="WP_058635898.1">
    <property type="nucleotide sequence ID" value="NZ_LDPZ01000038.1"/>
</dbReference>
<dbReference type="Gene3D" id="2.60.120.590">
    <property type="entry name" value="Alpha-ketoglutarate-dependent dioxygenase AlkB-like"/>
    <property type="match status" value="1"/>
</dbReference>
<dbReference type="OrthoDB" id="9796932at2"/>
<dbReference type="GO" id="GO:0008198">
    <property type="term" value="F:ferrous iron binding"/>
    <property type="evidence" value="ECO:0007669"/>
    <property type="project" value="TreeGrafter"/>
</dbReference>
<feature type="domain" description="Fe2OG dioxygenase" evidence="7">
    <location>
        <begin position="99"/>
        <end position="200"/>
    </location>
</feature>
<dbReference type="InterPro" id="IPR027450">
    <property type="entry name" value="AlkB-like"/>
</dbReference>
<name>A0A175R4Z6_9HYPH</name>
<dbReference type="PANTHER" id="PTHR16557:SF2">
    <property type="entry name" value="NUCLEIC ACID DIOXYGENASE ALKBH1"/>
    <property type="match status" value="1"/>
</dbReference>
<feature type="binding site" evidence="5">
    <location>
        <position position="121"/>
    </location>
    <ligand>
        <name>substrate</name>
    </ligand>
</feature>
<keyword evidence="2 8" id="KW-0223">Dioxygenase</keyword>
<organism evidence="8 9">
    <name type="scientific">Aureimonas ureilytica</name>
    <dbReference type="NCBI Taxonomy" id="401562"/>
    <lineage>
        <taxon>Bacteria</taxon>
        <taxon>Pseudomonadati</taxon>
        <taxon>Pseudomonadota</taxon>
        <taxon>Alphaproteobacteria</taxon>
        <taxon>Hyphomicrobiales</taxon>
        <taxon>Aurantimonadaceae</taxon>
        <taxon>Aureimonas</taxon>
    </lineage>
</organism>
<dbReference type="PROSITE" id="PS51471">
    <property type="entry name" value="FE2OG_OXY"/>
    <property type="match status" value="1"/>
</dbReference>
<feature type="binding site" evidence="5">
    <location>
        <begin position="66"/>
        <end position="68"/>
    </location>
    <ligand>
        <name>substrate</name>
    </ligand>
</feature>
<evidence type="ECO:0000256" key="2">
    <source>
        <dbReference type="ARBA" id="ARBA00022964"/>
    </source>
</evidence>
<evidence type="ECO:0000313" key="8">
    <source>
        <dbReference type="EMBL" id="KTQ89621.1"/>
    </source>
</evidence>
<feature type="binding site" evidence="5">
    <location>
        <begin position="106"/>
        <end position="108"/>
    </location>
    <ligand>
        <name>2-oxoglutarate</name>
        <dbReference type="ChEBI" id="CHEBI:16810"/>
    </ligand>
</feature>
<dbReference type="SUPFAM" id="SSF51197">
    <property type="entry name" value="Clavaminate synthase-like"/>
    <property type="match status" value="1"/>
</dbReference>
<dbReference type="AlphaFoldDB" id="A0A175R4Z6"/>
<dbReference type="PANTHER" id="PTHR16557">
    <property type="entry name" value="ALKYLATED DNA REPAIR PROTEIN ALKB-RELATED"/>
    <property type="match status" value="1"/>
</dbReference>
<dbReference type="Proteomes" id="UP000078272">
    <property type="component" value="Unassembled WGS sequence"/>
</dbReference>